<dbReference type="Pfam" id="PF00267">
    <property type="entry name" value="Porin_1"/>
    <property type="match status" value="1"/>
</dbReference>
<dbReference type="Proteomes" id="UP001157353">
    <property type="component" value="Unassembled WGS sequence"/>
</dbReference>
<comment type="similarity">
    <text evidence="2">Belongs to the Gram-negative porin family.</text>
</comment>
<reference evidence="7" key="1">
    <citation type="journal article" date="2019" name="Int. J. Syst. Evol. Microbiol.">
        <title>The Global Catalogue of Microorganisms (GCM) 10K type strain sequencing project: providing services to taxonomists for standard genome sequencing and annotation.</title>
        <authorList>
            <consortium name="The Broad Institute Genomics Platform"/>
            <consortium name="The Broad Institute Genome Sequencing Center for Infectious Disease"/>
            <person name="Wu L."/>
            <person name="Ma J."/>
        </authorList>
    </citation>
    <scope>NUCLEOTIDE SEQUENCE [LARGE SCALE GENOMIC DNA]</scope>
    <source>
        <strain evidence="7">NBRC 103166</strain>
    </source>
</reference>
<dbReference type="PANTHER" id="PTHR34501:SF2">
    <property type="entry name" value="OUTER MEMBRANE PORIN F-RELATED"/>
    <property type="match status" value="1"/>
</dbReference>
<organism evidence="6 7">
    <name type="scientific">Psychromonas marina</name>
    <dbReference type="NCBI Taxonomy" id="88364"/>
    <lineage>
        <taxon>Bacteria</taxon>
        <taxon>Pseudomonadati</taxon>
        <taxon>Pseudomonadota</taxon>
        <taxon>Gammaproteobacteria</taxon>
        <taxon>Alteromonadales</taxon>
        <taxon>Psychromonadaceae</taxon>
        <taxon>Psychromonas</taxon>
    </lineage>
</organism>
<sequence>MKKTLLATAIPAMIFASSASAIELYADEVNTFSVGGHISAGLIGSDEGSTGVNSVSPRINIGATRDLGNGFVANTLVEFGVNMDGGENTFWTRLGYVGLTHDVYGNVTVGTQWAPTYDVNGLADMPIAFANENLYNNDMSQLATGRGDNMVSYRNSFDLAENIALNFGLGVQGAQTAELENNAKDRYSARYQAALSFDFSDFTVGVTHNSGDVNYATEAKKETATVTKIAAKYGSYGQGLYVAAVYGESEFAYRPDGLAPKSSDVEALVAYAFENSVNVSLNFEEVTNDTTNQTELSQTAVQVEYNFAPSVVGYAGYQFDLGTDISTKKDNVWMIGARVYL</sequence>
<dbReference type="PRINTS" id="PR00183">
    <property type="entry name" value="ECOLIPORIN"/>
</dbReference>
<proteinExistence type="inferred from homology"/>
<dbReference type="InterPro" id="IPR001897">
    <property type="entry name" value="Porin_gammaproteobac"/>
</dbReference>
<name>A0ABQ6E3C5_9GAMM</name>
<evidence type="ECO:0000256" key="1">
    <source>
        <dbReference type="ARBA" id="ARBA00004571"/>
    </source>
</evidence>
<evidence type="ECO:0000256" key="2">
    <source>
        <dbReference type="ARBA" id="ARBA00007539"/>
    </source>
</evidence>
<keyword evidence="7" id="KW-1185">Reference proteome</keyword>
<gene>
    <name evidence="6" type="ORF">GCM10007916_27640</name>
</gene>
<dbReference type="InterPro" id="IPR033900">
    <property type="entry name" value="Gram_neg_porin_domain"/>
</dbReference>
<evidence type="ECO:0000256" key="3">
    <source>
        <dbReference type="ARBA" id="ARBA00022729"/>
    </source>
</evidence>
<comment type="subcellular location">
    <subcellularLocation>
        <location evidence="1">Cell outer membrane</location>
        <topology evidence="1">Multi-pass membrane protein</topology>
    </subcellularLocation>
</comment>
<comment type="caution">
    <text evidence="6">The sequence shown here is derived from an EMBL/GenBank/DDBJ whole genome shotgun (WGS) entry which is preliminary data.</text>
</comment>
<dbReference type="PANTHER" id="PTHR34501">
    <property type="entry name" value="PROTEIN YDDL-RELATED"/>
    <property type="match status" value="1"/>
</dbReference>
<dbReference type="SUPFAM" id="SSF56935">
    <property type="entry name" value="Porins"/>
    <property type="match status" value="1"/>
</dbReference>
<evidence type="ECO:0000256" key="4">
    <source>
        <dbReference type="ARBA" id="ARBA00023136"/>
    </source>
</evidence>
<accession>A0ABQ6E3C5</accession>
<dbReference type="InterPro" id="IPR050298">
    <property type="entry name" value="Gram-neg_bact_OMP"/>
</dbReference>
<keyword evidence="3 5" id="KW-0732">Signal</keyword>
<dbReference type="Gene3D" id="2.40.160.10">
    <property type="entry name" value="Porin"/>
    <property type="match status" value="1"/>
</dbReference>
<dbReference type="EMBL" id="BSPQ01000013">
    <property type="protein sequence ID" value="GLS91695.1"/>
    <property type="molecule type" value="Genomic_DNA"/>
</dbReference>
<keyword evidence="4" id="KW-0472">Membrane</keyword>
<feature type="chain" id="PRO_5046025956" evidence="5">
    <location>
        <begin position="22"/>
        <end position="341"/>
    </location>
</feature>
<protein>
    <submittedName>
        <fullName evidence="6">Outer membrane protein N</fullName>
    </submittedName>
</protein>
<dbReference type="InterPro" id="IPR001702">
    <property type="entry name" value="Porin_Gram-ve"/>
</dbReference>
<dbReference type="RefSeq" id="WP_284204799.1">
    <property type="nucleotide sequence ID" value="NZ_BSPQ01000013.1"/>
</dbReference>
<feature type="signal peptide" evidence="5">
    <location>
        <begin position="1"/>
        <end position="21"/>
    </location>
</feature>
<dbReference type="InterPro" id="IPR023614">
    <property type="entry name" value="Porin_dom_sf"/>
</dbReference>
<dbReference type="CDD" id="cd00342">
    <property type="entry name" value="gram_neg_porins"/>
    <property type="match status" value="1"/>
</dbReference>
<evidence type="ECO:0000313" key="7">
    <source>
        <dbReference type="Proteomes" id="UP001157353"/>
    </source>
</evidence>
<evidence type="ECO:0000256" key="5">
    <source>
        <dbReference type="SAM" id="SignalP"/>
    </source>
</evidence>
<evidence type="ECO:0000313" key="6">
    <source>
        <dbReference type="EMBL" id="GLS91695.1"/>
    </source>
</evidence>